<dbReference type="RefSeq" id="WP_141005186.1">
    <property type="nucleotide sequence ID" value="NZ_BAAAOR010000007.1"/>
</dbReference>
<dbReference type="CDD" id="cd00431">
    <property type="entry name" value="cysteine_hydrolases"/>
    <property type="match status" value="1"/>
</dbReference>
<evidence type="ECO:0000313" key="3">
    <source>
        <dbReference type="EMBL" id="GAA1505900.1"/>
    </source>
</evidence>
<dbReference type="InterPro" id="IPR000868">
    <property type="entry name" value="Isochorismatase-like_dom"/>
</dbReference>
<gene>
    <name evidence="3" type="ORF">GCM10009788_07010</name>
</gene>
<dbReference type="InterPro" id="IPR050272">
    <property type="entry name" value="Isochorismatase-like_hydrls"/>
</dbReference>
<accession>A0ABN1ZWE4</accession>
<dbReference type="Pfam" id="PF00857">
    <property type="entry name" value="Isochorismatase"/>
    <property type="match status" value="1"/>
</dbReference>
<keyword evidence="4" id="KW-1185">Reference proteome</keyword>
<dbReference type="PANTHER" id="PTHR43540">
    <property type="entry name" value="PEROXYUREIDOACRYLATE/UREIDOACRYLATE AMIDOHYDROLASE-RELATED"/>
    <property type="match status" value="1"/>
</dbReference>
<dbReference type="SUPFAM" id="SSF52499">
    <property type="entry name" value="Isochorismatase-like hydrolases"/>
    <property type="match status" value="1"/>
</dbReference>
<protein>
    <recommendedName>
        <fullName evidence="2">Isochorismatase-like domain-containing protein</fullName>
    </recommendedName>
</protein>
<dbReference type="Gene3D" id="3.40.50.850">
    <property type="entry name" value="Isochorismatase-like"/>
    <property type="match status" value="1"/>
</dbReference>
<feature type="domain" description="Isochorismatase-like" evidence="2">
    <location>
        <begin position="11"/>
        <end position="196"/>
    </location>
</feature>
<name>A0ABN1ZWE4_9ACTN</name>
<reference evidence="3 4" key="1">
    <citation type="journal article" date="2019" name="Int. J. Syst. Evol. Microbiol.">
        <title>The Global Catalogue of Microorganisms (GCM) 10K type strain sequencing project: providing services to taxonomists for standard genome sequencing and annotation.</title>
        <authorList>
            <consortium name="The Broad Institute Genomics Platform"/>
            <consortium name="The Broad Institute Genome Sequencing Center for Infectious Disease"/>
            <person name="Wu L."/>
            <person name="Ma J."/>
        </authorList>
    </citation>
    <scope>NUCLEOTIDE SEQUENCE [LARGE SCALE GENOMIC DNA]</scope>
    <source>
        <strain evidence="3 4">JCM 14942</strain>
    </source>
</reference>
<dbReference type="InterPro" id="IPR036380">
    <property type="entry name" value="Isochorismatase-like_sf"/>
</dbReference>
<evidence type="ECO:0000313" key="4">
    <source>
        <dbReference type="Proteomes" id="UP001500842"/>
    </source>
</evidence>
<evidence type="ECO:0000259" key="2">
    <source>
        <dbReference type="Pfam" id="PF00857"/>
    </source>
</evidence>
<evidence type="ECO:0000256" key="1">
    <source>
        <dbReference type="ARBA" id="ARBA00022801"/>
    </source>
</evidence>
<dbReference type="Proteomes" id="UP001500842">
    <property type="component" value="Unassembled WGS sequence"/>
</dbReference>
<sequence length="210" mass="22085">MDEVVVVSRRALVLMDLQEGVCGPTGAIGARSGASEHAASRGLLGHVAVALEHARSSDDLVVHVRVCFDTDGVRRTNRSAAFDLFAAGGALSEGSAGVEFCPEARPQAGELVVTKTCVSPFVGTGLDDILRAHRVERLLLGGVATNFVVESAARHAGDSGYAVDVVEDLCAAHSEDLHRFAIERTLPTFARVISLRDAYPTVVDPIGPTK</sequence>
<dbReference type="EMBL" id="BAAAOR010000007">
    <property type="protein sequence ID" value="GAA1505900.1"/>
    <property type="molecule type" value="Genomic_DNA"/>
</dbReference>
<comment type="caution">
    <text evidence="3">The sequence shown here is derived from an EMBL/GenBank/DDBJ whole genome shotgun (WGS) entry which is preliminary data.</text>
</comment>
<organism evidence="3 4">
    <name type="scientific">Nocardioides humi</name>
    <dbReference type="NCBI Taxonomy" id="449461"/>
    <lineage>
        <taxon>Bacteria</taxon>
        <taxon>Bacillati</taxon>
        <taxon>Actinomycetota</taxon>
        <taxon>Actinomycetes</taxon>
        <taxon>Propionibacteriales</taxon>
        <taxon>Nocardioidaceae</taxon>
        <taxon>Nocardioides</taxon>
    </lineage>
</organism>
<keyword evidence="1" id="KW-0378">Hydrolase</keyword>
<dbReference type="PANTHER" id="PTHR43540:SF1">
    <property type="entry name" value="ISOCHORISMATASE HYDROLASE"/>
    <property type="match status" value="1"/>
</dbReference>
<proteinExistence type="predicted"/>